<keyword evidence="1" id="KW-0812">Transmembrane</keyword>
<feature type="transmembrane region" description="Helical" evidence="1">
    <location>
        <begin position="82"/>
        <end position="105"/>
    </location>
</feature>
<proteinExistence type="predicted"/>
<dbReference type="AlphaFoldDB" id="I0R881"/>
<dbReference type="OrthoDB" id="9984050at2"/>
<dbReference type="Proteomes" id="UP000005039">
    <property type="component" value="Unassembled WGS sequence"/>
</dbReference>
<organism evidence="2 3">
    <name type="scientific">Lachnoanaerobaculum saburreum F0468</name>
    <dbReference type="NCBI Taxonomy" id="1095750"/>
    <lineage>
        <taxon>Bacteria</taxon>
        <taxon>Bacillati</taxon>
        <taxon>Bacillota</taxon>
        <taxon>Clostridia</taxon>
        <taxon>Lachnospirales</taxon>
        <taxon>Lachnospiraceae</taxon>
        <taxon>Lachnoanaerobaculum</taxon>
    </lineage>
</organism>
<keyword evidence="3" id="KW-1185">Reference proteome</keyword>
<reference evidence="2 3" key="1">
    <citation type="submission" date="2012-03" db="EMBL/GenBank/DDBJ databases">
        <authorList>
            <person name="Durkin A.S."/>
            <person name="McCorrison J."/>
            <person name="Torralba M."/>
            <person name="Gillis M."/>
            <person name="Methe B."/>
            <person name="Sutton G."/>
            <person name="Nelson K.E."/>
        </authorList>
    </citation>
    <scope>NUCLEOTIDE SEQUENCE [LARGE SCALE GENOMIC DNA]</scope>
    <source>
        <strain evidence="2 3">F0468</strain>
    </source>
</reference>
<name>I0R881_9FIRM</name>
<protein>
    <submittedName>
        <fullName evidence="2">Uncharacterized protein</fullName>
    </submittedName>
</protein>
<evidence type="ECO:0000256" key="1">
    <source>
        <dbReference type="SAM" id="Phobius"/>
    </source>
</evidence>
<comment type="caution">
    <text evidence="2">The sequence shown here is derived from an EMBL/GenBank/DDBJ whole genome shotgun (WGS) entry which is preliminary data.</text>
</comment>
<gene>
    <name evidence="2" type="ORF">HMPREF9970_2134</name>
</gene>
<feature type="transmembrane region" description="Helical" evidence="1">
    <location>
        <begin position="56"/>
        <end position="75"/>
    </location>
</feature>
<accession>I0R881</accession>
<dbReference type="eggNOG" id="ENOG5033YB1">
    <property type="taxonomic scope" value="Bacteria"/>
</dbReference>
<keyword evidence="1" id="KW-1133">Transmembrane helix</keyword>
<evidence type="ECO:0000313" key="2">
    <source>
        <dbReference type="EMBL" id="EIC95889.1"/>
    </source>
</evidence>
<dbReference type="EMBL" id="AJGH01000063">
    <property type="protein sequence ID" value="EIC95889.1"/>
    <property type="molecule type" value="Genomic_DNA"/>
</dbReference>
<sequence>MKSSIFDFIIYKIIMSVPVSIIINLVYGVILFLAVYACRPLDIFYIREIREMLTVVLYYIIAIVPFTIFNLIRYIAIRQKKLGYGICGLIFSSIPEYMFMFIIILGDMLGGSL</sequence>
<evidence type="ECO:0000313" key="3">
    <source>
        <dbReference type="Proteomes" id="UP000005039"/>
    </source>
</evidence>
<dbReference type="PATRIC" id="fig|1095750.3.peg.1377"/>
<dbReference type="RefSeq" id="WP_008753937.1">
    <property type="nucleotide sequence ID" value="NZ_AJGH01000063.1"/>
</dbReference>
<feature type="transmembrane region" description="Helical" evidence="1">
    <location>
        <begin position="9"/>
        <end position="36"/>
    </location>
</feature>
<keyword evidence="1" id="KW-0472">Membrane</keyword>